<dbReference type="Proteomes" id="UP001305647">
    <property type="component" value="Unassembled WGS sequence"/>
</dbReference>
<keyword evidence="3" id="KW-1185">Reference proteome</keyword>
<feature type="region of interest" description="Disordered" evidence="1">
    <location>
        <begin position="52"/>
        <end position="77"/>
    </location>
</feature>
<reference evidence="2" key="2">
    <citation type="submission" date="2023-05" db="EMBL/GenBank/DDBJ databases">
        <authorList>
            <consortium name="Lawrence Berkeley National Laboratory"/>
            <person name="Steindorff A."/>
            <person name="Hensen N."/>
            <person name="Bonometti L."/>
            <person name="Westerberg I."/>
            <person name="Brannstrom I.O."/>
            <person name="Guillou S."/>
            <person name="Cros-Aarteil S."/>
            <person name="Calhoun S."/>
            <person name="Haridas S."/>
            <person name="Kuo A."/>
            <person name="Mondo S."/>
            <person name="Pangilinan J."/>
            <person name="Riley R."/>
            <person name="Labutti K."/>
            <person name="Andreopoulos B."/>
            <person name="Lipzen A."/>
            <person name="Chen C."/>
            <person name="Yanf M."/>
            <person name="Daum C."/>
            <person name="Ng V."/>
            <person name="Clum A."/>
            <person name="Ohm R."/>
            <person name="Martin F."/>
            <person name="Silar P."/>
            <person name="Natvig D."/>
            <person name="Lalanne C."/>
            <person name="Gautier V."/>
            <person name="Ament-Velasquez S.L."/>
            <person name="Kruys A."/>
            <person name="Hutchinson M.I."/>
            <person name="Powell A.J."/>
            <person name="Barry K."/>
            <person name="Miller A.N."/>
            <person name="Grigoriev I.V."/>
            <person name="Debuchy R."/>
            <person name="Gladieux P."/>
            <person name="Thoren M.H."/>
            <person name="Johannesson H."/>
        </authorList>
    </citation>
    <scope>NUCLEOTIDE SEQUENCE</scope>
    <source>
        <strain evidence="2">CBS 757.83</strain>
    </source>
</reference>
<evidence type="ECO:0000256" key="1">
    <source>
        <dbReference type="SAM" id="MobiDB-lite"/>
    </source>
</evidence>
<protein>
    <submittedName>
        <fullName evidence="2">Uncharacterized protein</fullName>
    </submittedName>
</protein>
<comment type="caution">
    <text evidence="2">The sequence shown here is derived from an EMBL/GenBank/DDBJ whole genome shotgun (WGS) entry which is preliminary data.</text>
</comment>
<name>A0AAN6PYM9_9PEZI</name>
<gene>
    <name evidence="2" type="ORF">N658DRAFT_257810</name>
</gene>
<dbReference type="EMBL" id="MU863666">
    <property type="protein sequence ID" value="KAK4097882.1"/>
    <property type="molecule type" value="Genomic_DNA"/>
</dbReference>
<organism evidence="2 3">
    <name type="scientific">Parathielavia hyrcaniae</name>
    <dbReference type="NCBI Taxonomy" id="113614"/>
    <lineage>
        <taxon>Eukaryota</taxon>
        <taxon>Fungi</taxon>
        <taxon>Dikarya</taxon>
        <taxon>Ascomycota</taxon>
        <taxon>Pezizomycotina</taxon>
        <taxon>Sordariomycetes</taxon>
        <taxon>Sordariomycetidae</taxon>
        <taxon>Sordariales</taxon>
        <taxon>Chaetomiaceae</taxon>
        <taxon>Parathielavia</taxon>
    </lineage>
</organism>
<dbReference type="AlphaFoldDB" id="A0AAN6PYM9"/>
<proteinExistence type="predicted"/>
<reference evidence="2" key="1">
    <citation type="journal article" date="2023" name="Mol. Phylogenet. Evol.">
        <title>Genome-scale phylogeny and comparative genomics of the fungal order Sordariales.</title>
        <authorList>
            <person name="Hensen N."/>
            <person name="Bonometti L."/>
            <person name="Westerberg I."/>
            <person name="Brannstrom I.O."/>
            <person name="Guillou S."/>
            <person name="Cros-Aarteil S."/>
            <person name="Calhoun S."/>
            <person name="Haridas S."/>
            <person name="Kuo A."/>
            <person name="Mondo S."/>
            <person name="Pangilinan J."/>
            <person name="Riley R."/>
            <person name="LaButti K."/>
            <person name="Andreopoulos B."/>
            <person name="Lipzen A."/>
            <person name="Chen C."/>
            <person name="Yan M."/>
            <person name="Daum C."/>
            <person name="Ng V."/>
            <person name="Clum A."/>
            <person name="Steindorff A."/>
            <person name="Ohm R.A."/>
            <person name="Martin F."/>
            <person name="Silar P."/>
            <person name="Natvig D.O."/>
            <person name="Lalanne C."/>
            <person name="Gautier V."/>
            <person name="Ament-Velasquez S.L."/>
            <person name="Kruys A."/>
            <person name="Hutchinson M.I."/>
            <person name="Powell A.J."/>
            <person name="Barry K."/>
            <person name="Miller A.N."/>
            <person name="Grigoriev I.V."/>
            <person name="Debuchy R."/>
            <person name="Gladieux P."/>
            <person name="Hiltunen Thoren M."/>
            <person name="Johannesson H."/>
        </authorList>
    </citation>
    <scope>NUCLEOTIDE SEQUENCE</scope>
    <source>
        <strain evidence="2">CBS 757.83</strain>
    </source>
</reference>
<accession>A0AAN6PYM9</accession>
<evidence type="ECO:0000313" key="2">
    <source>
        <dbReference type="EMBL" id="KAK4097882.1"/>
    </source>
</evidence>
<sequence length="173" mass="19158">MYSNMAQPPPESPVPHIKPSEASCLVGTCGTWVSTAFKLELIRIKLDLVNRPGTQRSHVPPNEGGSRVGYGSSALMRSPFPDRPELPRHAVTDLSTFVIDTESQRRRLLLETASQTGKSRGRDGKCRTVQSVVRSHMQPPQTALHCSLGLEREDWPDWELENENPPAPKPAGR</sequence>
<evidence type="ECO:0000313" key="3">
    <source>
        <dbReference type="Proteomes" id="UP001305647"/>
    </source>
</evidence>